<dbReference type="InterPro" id="IPR004358">
    <property type="entry name" value="Sig_transdc_His_kin-like_C"/>
</dbReference>
<keyword evidence="5" id="KW-0808">Transferase</keyword>
<dbReference type="AlphaFoldDB" id="A0A090MP04"/>
<accession>A0A090MP04</accession>
<dbReference type="Pfam" id="PF02518">
    <property type="entry name" value="HATPase_c"/>
    <property type="match status" value="1"/>
</dbReference>
<dbReference type="SMART" id="SM00387">
    <property type="entry name" value="HATPase_c"/>
    <property type="match status" value="1"/>
</dbReference>
<comment type="subcellular location">
    <subcellularLocation>
        <location evidence="2">Membrane</location>
        <topology evidence="2">Multi-pass membrane protein</topology>
    </subcellularLocation>
</comment>
<evidence type="ECO:0000259" key="14">
    <source>
        <dbReference type="PROSITE" id="PS50109"/>
    </source>
</evidence>
<dbReference type="GO" id="GO:0000155">
    <property type="term" value="F:phosphorelay sensor kinase activity"/>
    <property type="evidence" value="ECO:0007669"/>
    <property type="project" value="InterPro"/>
</dbReference>
<dbReference type="CDD" id="cd00082">
    <property type="entry name" value="HisKA"/>
    <property type="match status" value="1"/>
</dbReference>
<dbReference type="PROSITE" id="PS50885">
    <property type="entry name" value="HAMP"/>
    <property type="match status" value="1"/>
</dbReference>
<dbReference type="Proteomes" id="UP000035762">
    <property type="component" value="Unassembled WGS sequence"/>
</dbReference>
<evidence type="ECO:0000256" key="5">
    <source>
        <dbReference type="ARBA" id="ARBA00022679"/>
    </source>
</evidence>
<dbReference type="STRING" id="1035.BN961_02556"/>
<dbReference type="EC" id="2.7.13.3" evidence="3"/>
<sequence length="463" mass="51028">MSSLRNRLFAILLTATGIIWLAAICWIYVASQREIESVLDARLQEAARMASSLIPNDSGPHSSSRLKSAELASTERQLSCQIWSLDGRMVARSSGAPDERLSDVPNGFSERVIDGETWRVFTMENADKGVRVLVGDRLGVRDHLVAEIIKGLLTPALFVIPLLGLLIWASLHRGFVPLRNIANELKHRSADDTSLIAIDRAPIEIQPLVTALNELFVKVQDARQREREITAFAAHELRTPLAGLRMQAQISMSAVDDTTRQAALRQILVSVDRTSRLVRQLLAISKLDATRIVTPESNVNVGSALEEVVEALAPANDGIHVTIEPTLRMAVLPANRELLLLALRNLHENAIGHMQEGGTVRWLVEQTANTFIVAVEDDGPGIPDEEIHLVTKRFFRGRHKSPSGSGLGLAIVDLALRASGAELRLKNRPTGGLRVEMQWRFPIEGGRRNHSAPYRGTLRLIKA</sequence>
<dbReference type="PRINTS" id="PR00344">
    <property type="entry name" value="BCTRLSENSOR"/>
</dbReference>
<dbReference type="Gene3D" id="1.10.287.130">
    <property type="match status" value="1"/>
</dbReference>
<dbReference type="InterPro" id="IPR013727">
    <property type="entry name" value="2CSK_N"/>
</dbReference>
<comment type="caution">
    <text evidence="16">The sequence shown here is derived from an EMBL/GenBank/DDBJ whole genome shotgun (WGS) entry which is preliminary data.</text>
</comment>
<evidence type="ECO:0000256" key="13">
    <source>
        <dbReference type="SAM" id="Phobius"/>
    </source>
</evidence>
<dbReference type="SUPFAM" id="SSF55874">
    <property type="entry name" value="ATPase domain of HSP90 chaperone/DNA topoisomerase II/histidine kinase"/>
    <property type="match status" value="1"/>
</dbReference>
<dbReference type="PANTHER" id="PTHR45436">
    <property type="entry name" value="SENSOR HISTIDINE KINASE YKOH"/>
    <property type="match status" value="1"/>
</dbReference>
<dbReference type="Pfam" id="PF08521">
    <property type="entry name" value="2CSK_N"/>
    <property type="match status" value="1"/>
</dbReference>
<evidence type="ECO:0000256" key="7">
    <source>
        <dbReference type="ARBA" id="ARBA00022741"/>
    </source>
</evidence>
<keyword evidence="12 13" id="KW-0472">Membrane</keyword>
<dbReference type="EMBL" id="CCAZ020000001">
    <property type="protein sequence ID" value="CEG09135.1"/>
    <property type="molecule type" value="Genomic_DNA"/>
</dbReference>
<dbReference type="GO" id="GO:0005524">
    <property type="term" value="F:ATP binding"/>
    <property type="evidence" value="ECO:0007669"/>
    <property type="project" value="UniProtKB-KW"/>
</dbReference>
<comment type="catalytic activity">
    <reaction evidence="1">
        <text>ATP + protein L-histidine = ADP + protein N-phospho-L-histidine.</text>
        <dbReference type="EC" id="2.7.13.3"/>
    </reaction>
</comment>
<evidence type="ECO:0000256" key="10">
    <source>
        <dbReference type="ARBA" id="ARBA00022989"/>
    </source>
</evidence>
<proteinExistence type="predicted"/>
<feature type="domain" description="Histidine kinase" evidence="14">
    <location>
        <begin position="232"/>
        <end position="443"/>
    </location>
</feature>
<dbReference type="InterPro" id="IPR036097">
    <property type="entry name" value="HisK_dim/P_sf"/>
</dbReference>
<keyword evidence="7" id="KW-0547">Nucleotide-binding</keyword>
<evidence type="ECO:0000256" key="9">
    <source>
        <dbReference type="ARBA" id="ARBA00022840"/>
    </source>
</evidence>
<dbReference type="InterPro" id="IPR003594">
    <property type="entry name" value="HATPase_dom"/>
</dbReference>
<dbReference type="RefSeq" id="WP_048756780.1">
    <property type="nucleotide sequence ID" value="NZ_CCAZ020000001.1"/>
</dbReference>
<dbReference type="SUPFAM" id="SSF47384">
    <property type="entry name" value="Homodimeric domain of signal transducing histidine kinase"/>
    <property type="match status" value="1"/>
</dbReference>
<dbReference type="InterPro" id="IPR050428">
    <property type="entry name" value="TCS_sensor_his_kinase"/>
</dbReference>
<keyword evidence="8" id="KW-0418">Kinase</keyword>
<feature type="transmembrane region" description="Helical" evidence="13">
    <location>
        <begin position="7"/>
        <end position="29"/>
    </location>
</feature>
<dbReference type="PANTHER" id="PTHR45436:SF14">
    <property type="entry name" value="SENSOR PROTEIN QSEC"/>
    <property type="match status" value="1"/>
</dbReference>
<dbReference type="InterPro" id="IPR036890">
    <property type="entry name" value="HATPase_C_sf"/>
</dbReference>
<evidence type="ECO:0000256" key="6">
    <source>
        <dbReference type="ARBA" id="ARBA00022692"/>
    </source>
</evidence>
<evidence type="ECO:0000256" key="3">
    <source>
        <dbReference type="ARBA" id="ARBA00012438"/>
    </source>
</evidence>
<organism evidence="16 17">
    <name type="scientific">Afipia felis</name>
    <name type="common">Cat scratch disease bacillus</name>
    <dbReference type="NCBI Taxonomy" id="1035"/>
    <lineage>
        <taxon>Bacteria</taxon>
        <taxon>Pseudomonadati</taxon>
        <taxon>Pseudomonadota</taxon>
        <taxon>Alphaproteobacteria</taxon>
        <taxon>Hyphomicrobiales</taxon>
        <taxon>Nitrobacteraceae</taxon>
        <taxon>Afipia</taxon>
    </lineage>
</organism>
<evidence type="ECO:0000256" key="1">
    <source>
        <dbReference type="ARBA" id="ARBA00000085"/>
    </source>
</evidence>
<dbReference type="GO" id="GO:0005886">
    <property type="term" value="C:plasma membrane"/>
    <property type="evidence" value="ECO:0007669"/>
    <property type="project" value="TreeGrafter"/>
</dbReference>
<name>A0A090MP04_AFIFE</name>
<keyword evidence="9" id="KW-0067">ATP-binding</keyword>
<evidence type="ECO:0000313" key="17">
    <source>
        <dbReference type="Proteomes" id="UP000035762"/>
    </source>
</evidence>
<keyword evidence="4" id="KW-0597">Phosphoprotein</keyword>
<dbReference type="CDD" id="cd00075">
    <property type="entry name" value="HATPase"/>
    <property type="match status" value="1"/>
</dbReference>
<evidence type="ECO:0000256" key="4">
    <source>
        <dbReference type="ARBA" id="ARBA00022553"/>
    </source>
</evidence>
<evidence type="ECO:0000256" key="8">
    <source>
        <dbReference type="ARBA" id="ARBA00022777"/>
    </source>
</evidence>
<evidence type="ECO:0000256" key="11">
    <source>
        <dbReference type="ARBA" id="ARBA00023012"/>
    </source>
</evidence>
<evidence type="ECO:0000313" key="16">
    <source>
        <dbReference type="EMBL" id="CEG09135.1"/>
    </source>
</evidence>
<dbReference type="OrthoDB" id="9809766at2"/>
<evidence type="ECO:0000259" key="15">
    <source>
        <dbReference type="PROSITE" id="PS50885"/>
    </source>
</evidence>
<evidence type="ECO:0000256" key="12">
    <source>
        <dbReference type="ARBA" id="ARBA00023136"/>
    </source>
</evidence>
<dbReference type="InterPro" id="IPR005467">
    <property type="entry name" value="His_kinase_dom"/>
</dbReference>
<evidence type="ECO:0000256" key="2">
    <source>
        <dbReference type="ARBA" id="ARBA00004141"/>
    </source>
</evidence>
<protein>
    <recommendedName>
        <fullName evidence="3">histidine kinase</fullName>
        <ecNumber evidence="3">2.7.13.3</ecNumber>
    </recommendedName>
</protein>
<dbReference type="SMART" id="SM00388">
    <property type="entry name" value="HisKA"/>
    <property type="match status" value="1"/>
</dbReference>
<reference evidence="16 17" key="1">
    <citation type="journal article" date="2014" name="Genome Announc.">
        <title>Genome Sequence of Afipia felis Strain 76713, Isolated in Hospital Water Using an Amoeba Co-Culture Procedure.</title>
        <authorList>
            <person name="Benamar S."/>
            <person name="La Scola B."/>
            <person name="Croce O."/>
        </authorList>
    </citation>
    <scope>NUCLEOTIDE SEQUENCE [LARGE SCALE GENOMIC DNA]</scope>
    <source>
        <strain evidence="16 17">76713</strain>
    </source>
</reference>
<dbReference type="PROSITE" id="PS50109">
    <property type="entry name" value="HIS_KIN"/>
    <property type="match status" value="1"/>
</dbReference>
<keyword evidence="11" id="KW-0902">Two-component regulatory system</keyword>
<keyword evidence="17" id="KW-1185">Reference proteome</keyword>
<keyword evidence="6 13" id="KW-0812">Transmembrane</keyword>
<gene>
    <name evidence="16" type="primary">qseC_2</name>
    <name evidence="16" type="ORF">BN961_02556</name>
</gene>
<dbReference type="InterPro" id="IPR003660">
    <property type="entry name" value="HAMP_dom"/>
</dbReference>
<feature type="domain" description="HAMP" evidence="15">
    <location>
        <begin position="172"/>
        <end position="224"/>
    </location>
</feature>
<keyword evidence="10 13" id="KW-1133">Transmembrane helix</keyword>
<dbReference type="Gene3D" id="3.30.565.10">
    <property type="entry name" value="Histidine kinase-like ATPase, C-terminal domain"/>
    <property type="match status" value="1"/>
</dbReference>
<dbReference type="Pfam" id="PF00512">
    <property type="entry name" value="HisKA"/>
    <property type="match status" value="1"/>
</dbReference>
<dbReference type="InterPro" id="IPR003661">
    <property type="entry name" value="HisK_dim/P_dom"/>
</dbReference>